<dbReference type="OrthoDB" id="9762833at2"/>
<dbReference type="NCBIfam" id="NF037979">
    <property type="entry name" value="Na_transp"/>
    <property type="match status" value="1"/>
</dbReference>
<dbReference type="InterPro" id="IPR037272">
    <property type="entry name" value="SNS_sf"/>
</dbReference>
<keyword evidence="3 6" id="KW-0812">Transmembrane</keyword>
<feature type="transmembrane region" description="Helical" evidence="6">
    <location>
        <begin position="248"/>
        <end position="272"/>
    </location>
</feature>
<dbReference type="PANTHER" id="PTHR42948:SF1">
    <property type="entry name" value="TRANSPORTER"/>
    <property type="match status" value="1"/>
</dbReference>
<feature type="transmembrane region" description="Helical" evidence="6">
    <location>
        <begin position="41"/>
        <end position="67"/>
    </location>
</feature>
<dbReference type="PRINTS" id="PR00176">
    <property type="entry name" value="NANEUSMPORT"/>
</dbReference>
<keyword evidence="2" id="KW-0813">Transport</keyword>
<keyword evidence="8" id="KW-1185">Reference proteome</keyword>
<evidence type="ECO:0000313" key="8">
    <source>
        <dbReference type="Proteomes" id="UP000252479"/>
    </source>
</evidence>
<accession>A0A368LND2</accession>
<evidence type="ECO:0000256" key="5">
    <source>
        <dbReference type="ARBA" id="ARBA00023136"/>
    </source>
</evidence>
<dbReference type="InterPro" id="IPR000175">
    <property type="entry name" value="Na/ntran_symport"/>
</dbReference>
<evidence type="ECO:0000256" key="1">
    <source>
        <dbReference type="ARBA" id="ARBA00004141"/>
    </source>
</evidence>
<comment type="subcellular location">
    <subcellularLocation>
        <location evidence="1">Membrane</location>
        <topology evidence="1">Multi-pass membrane protein</topology>
    </subcellularLocation>
</comment>
<dbReference type="GeneID" id="303188634"/>
<keyword evidence="5 6" id="KW-0472">Membrane</keyword>
<evidence type="ECO:0000256" key="4">
    <source>
        <dbReference type="ARBA" id="ARBA00022989"/>
    </source>
</evidence>
<name>A0A368LND2_9VIBR</name>
<feature type="transmembrane region" description="Helical" evidence="6">
    <location>
        <begin position="429"/>
        <end position="445"/>
    </location>
</feature>
<gene>
    <name evidence="7" type="ORF">CIK83_06855</name>
</gene>
<dbReference type="SUPFAM" id="SSF161070">
    <property type="entry name" value="SNF-like"/>
    <property type="match status" value="1"/>
</dbReference>
<protein>
    <submittedName>
        <fullName evidence="7">Sodium-dependent transporter</fullName>
    </submittedName>
</protein>
<dbReference type="AlphaFoldDB" id="A0A368LND2"/>
<dbReference type="RefSeq" id="WP_086958201.1">
    <property type="nucleotide sequence ID" value="NZ_AP018680.1"/>
</dbReference>
<keyword evidence="4 6" id="KW-1133">Transmembrane helix</keyword>
<evidence type="ECO:0000256" key="6">
    <source>
        <dbReference type="SAM" id="Phobius"/>
    </source>
</evidence>
<feature type="transmembrane region" description="Helical" evidence="6">
    <location>
        <begin position="88"/>
        <end position="115"/>
    </location>
</feature>
<feature type="transmembrane region" description="Helical" evidence="6">
    <location>
        <begin position="174"/>
        <end position="193"/>
    </location>
</feature>
<evidence type="ECO:0000313" key="7">
    <source>
        <dbReference type="EMBL" id="RCS73357.1"/>
    </source>
</evidence>
<dbReference type="EMBL" id="QPGL01000001">
    <property type="protein sequence ID" value="RCS73357.1"/>
    <property type="molecule type" value="Genomic_DNA"/>
</dbReference>
<feature type="transmembrane region" description="Helical" evidence="6">
    <location>
        <begin position="309"/>
        <end position="330"/>
    </location>
</feature>
<sequence length="446" mass="48462">MASASRAQFSSKLGFIMAAAGSAVGLGNVWGFPTQAASNGGAVFLFVYLAMVVVLALPMLIAELTIGRYGQANPLRSIASIWPKSSKIPVAFGLLGLLTALMILSFYSIIAGWLVGYLVSPILDLIGLHSTAHWLESFSTERNLFLAFVFIALTMKVVMKGVTDGIERWSSRLMPLLVGLFVIMIFYIMMQDGAIEGLKMYLVPDFSHFSPDLVIGAMGQAFFSLSLGVTVMMVYGSYLPKDVNIPKTAAQVAAIDTGIAFGAGLLILPAMFVAQKHGVQIYDEAGQLLNSDTLVFTVLPAMFDSMGTTGIAVSILFFALMLIAALTSSISMLEVPVSCAIEELGNKRSLAVWWIGGLALALVTLIVYNFATLFGFFITVSTVYLQPVLGLVWAICAGWVWNRAKLLEEIRQGNPDIDNSFFWKVWPNYLRYVCPILMGLVFWATI</sequence>
<comment type="caution">
    <text evidence="7">The sequence shown here is derived from an EMBL/GenBank/DDBJ whole genome shotgun (WGS) entry which is preliminary data.</text>
</comment>
<dbReference type="GO" id="GO:0016020">
    <property type="term" value="C:membrane"/>
    <property type="evidence" value="ECO:0007669"/>
    <property type="project" value="UniProtKB-SubCell"/>
</dbReference>
<reference evidence="7 8" key="1">
    <citation type="journal article" date="2017" name="Elife">
        <title>Extensive horizontal gene transfer in cheese-associated bacteria.</title>
        <authorList>
            <person name="Bonham K.S."/>
            <person name="Wolfe B.E."/>
            <person name="Dutton R.J."/>
        </authorList>
    </citation>
    <scope>NUCLEOTIDE SEQUENCE [LARGE SCALE GENOMIC DNA]</scope>
    <source>
        <strain evidence="7 8">JB196</strain>
    </source>
</reference>
<feature type="transmembrane region" description="Helical" evidence="6">
    <location>
        <begin position="213"/>
        <end position="236"/>
    </location>
</feature>
<dbReference type="PANTHER" id="PTHR42948">
    <property type="entry name" value="TRANSPORTER"/>
    <property type="match status" value="1"/>
</dbReference>
<dbReference type="CDD" id="cd10336">
    <property type="entry name" value="SLC6sbd_Tyt1-Like"/>
    <property type="match status" value="1"/>
</dbReference>
<feature type="transmembrane region" description="Helical" evidence="6">
    <location>
        <begin position="351"/>
        <end position="378"/>
    </location>
</feature>
<dbReference type="PROSITE" id="PS50267">
    <property type="entry name" value="NA_NEUROTRAN_SYMP_3"/>
    <property type="match status" value="1"/>
</dbReference>
<evidence type="ECO:0000256" key="3">
    <source>
        <dbReference type="ARBA" id="ARBA00022692"/>
    </source>
</evidence>
<feature type="transmembrane region" description="Helical" evidence="6">
    <location>
        <begin position="144"/>
        <end position="162"/>
    </location>
</feature>
<dbReference type="Proteomes" id="UP000252479">
    <property type="component" value="Unassembled WGS sequence"/>
</dbReference>
<dbReference type="Pfam" id="PF00209">
    <property type="entry name" value="SNF"/>
    <property type="match status" value="2"/>
</dbReference>
<evidence type="ECO:0000256" key="2">
    <source>
        <dbReference type="ARBA" id="ARBA00022448"/>
    </source>
</evidence>
<dbReference type="InterPro" id="IPR047218">
    <property type="entry name" value="YocR/YhdH-like"/>
</dbReference>
<organism evidence="7 8">
    <name type="scientific">Vibrio casei</name>
    <dbReference type="NCBI Taxonomy" id="673372"/>
    <lineage>
        <taxon>Bacteria</taxon>
        <taxon>Pseudomonadati</taxon>
        <taxon>Pseudomonadota</taxon>
        <taxon>Gammaproteobacteria</taxon>
        <taxon>Vibrionales</taxon>
        <taxon>Vibrionaceae</taxon>
        <taxon>Vibrio</taxon>
    </lineage>
</organism>
<feature type="transmembrane region" description="Helical" evidence="6">
    <location>
        <begin position="384"/>
        <end position="401"/>
    </location>
</feature>
<proteinExistence type="predicted"/>